<dbReference type="EMBL" id="JARPOI010000006">
    <property type="protein sequence ID" value="KAJ9178686.1"/>
    <property type="molecule type" value="Genomic_DNA"/>
</dbReference>
<reference evidence="1" key="1">
    <citation type="journal article" date="2023" name="Plant Biotechnol. J.">
        <title>Chromosome-level wild Hevea brasiliensis genome provides new tools for genomic-assisted breeding and valuable loci to elevate rubber yield.</title>
        <authorList>
            <person name="Cheng H."/>
            <person name="Song X."/>
            <person name="Hu Y."/>
            <person name="Wu T."/>
            <person name="Yang Q."/>
            <person name="An Z."/>
            <person name="Feng S."/>
            <person name="Deng Z."/>
            <person name="Wu W."/>
            <person name="Zeng X."/>
            <person name="Tu M."/>
            <person name="Wang X."/>
            <person name="Huang H."/>
        </authorList>
    </citation>
    <scope>NUCLEOTIDE SEQUENCE</scope>
    <source>
        <strain evidence="1">MT/VB/25A 57/8</strain>
    </source>
</reference>
<dbReference type="Proteomes" id="UP001174677">
    <property type="component" value="Chromosome 6"/>
</dbReference>
<keyword evidence="2" id="KW-1185">Reference proteome</keyword>
<protein>
    <submittedName>
        <fullName evidence="1">Uncharacterized protein</fullName>
    </submittedName>
</protein>
<name>A0ABQ9MHZ5_HEVBR</name>
<feature type="non-terminal residue" evidence="1">
    <location>
        <position position="1"/>
    </location>
</feature>
<evidence type="ECO:0000313" key="1">
    <source>
        <dbReference type="EMBL" id="KAJ9178686.1"/>
    </source>
</evidence>
<gene>
    <name evidence="1" type="ORF">P3X46_010550</name>
</gene>
<proteinExistence type="predicted"/>
<organism evidence="1 2">
    <name type="scientific">Hevea brasiliensis</name>
    <name type="common">Para rubber tree</name>
    <name type="synonym">Siphonia brasiliensis</name>
    <dbReference type="NCBI Taxonomy" id="3981"/>
    <lineage>
        <taxon>Eukaryota</taxon>
        <taxon>Viridiplantae</taxon>
        <taxon>Streptophyta</taxon>
        <taxon>Embryophyta</taxon>
        <taxon>Tracheophyta</taxon>
        <taxon>Spermatophyta</taxon>
        <taxon>Magnoliopsida</taxon>
        <taxon>eudicotyledons</taxon>
        <taxon>Gunneridae</taxon>
        <taxon>Pentapetalae</taxon>
        <taxon>rosids</taxon>
        <taxon>fabids</taxon>
        <taxon>Malpighiales</taxon>
        <taxon>Euphorbiaceae</taxon>
        <taxon>Crotonoideae</taxon>
        <taxon>Micrandreae</taxon>
        <taxon>Hevea</taxon>
    </lineage>
</organism>
<evidence type="ECO:0000313" key="2">
    <source>
        <dbReference type="Proteomes" id="UP001174677"/>
    </source>
</evidence>
<accession>A0ABQ9MHZ5</accession>
<comment type="caution">
    <text evidence="1">The sequence shown here is derived from an EMBL/GenBank/DDBJ whole genome shotgun (WGS) entry which is preliminary data.</text>
</comment>
<sequence>IAKCVCNLVVNLYVMVRSDYVYILLELDFVNWKCNWCIVNWLFTAQINYNVK</sequence>